<comment type="similarity">
    <text evidence="1">Belongs to the APC10 family.</text>
</comment>
<protein>
    <recommendedName>
        <fullName evidence="2">Anaphase-promoting complex subunit 10</fullName>
    </recommendedName>
</protein>
<evidence type="ECO:0000256" key="5">
    <source>
        <dbReference type="ARBA" id="ARBA00022786"/>
    </source>
</evidence>
<dbReference type="GO" id="GO:0051301">
    <property type="term" value="P:cell division"/>
    <property type="evidence" value="ECO:0007669"/>
    <property type="project" value="UniProtKB-KW"/>
</dbReference>
<dbReference type="Proteomes" id="UP000001073">
    <property type="component" value="Chromosome 9"/>
</dbReference>
<keyword evidence="6" id="KW-0131">Cell cycle</keyword>
<name>A0A2I3HQF4_NOMLE</name>
<dbReference type="InterPro" id="IPR016901">
    <property type="entry name" value="APC10/Doc1"/>
</dbReference>
<evidence type="ECO:0000313" key="9">
    <source>
        <dbReference type="Proteomes" id="UP000001073"/>
    </source>
</evidence>
<sequence length="85" mass="9939">MMLALEIRQLELVEPSGWIHIPLTDNHRKPCTLMIQIAVLANHQNGKDTHMRQIKIYTPVEESAIGKFPRCTTIDFMMYCSIRWL</sequence>
<dbReference type="GeneTree" id="ENSGT00390000013722"/>
<dbReference type="Ensembl" id="ENSNLET00000048880.1">
    <property type="protein sequence ID" value="ENSNLEP00000045716.1"/>
    <property type="gene ID" value="ENSNLEG00000034487.1"/>
</dbReference>
<evidence type="ECO:0000256" key="1">
    <source>
        <dbReference type="ARBA" id="ARBA00006762"/>
    </source>
</evidence>
<evidence type="ECO:0000256" key="3">
    <source>
        <dbReference type="ARBA" id="ARBA00022618"/>
    </source>
</evidence>
<dbReference type="AlphaFoldDB" id="A0A2I3HQF4"/>
<dbReference type="Pfam" id="PF03256">
    <property type="entry name" value="ANAPC10"/>
    <property type="match status" value="1"/>
</dbReference>
<evidence type="ECO:0000256" key="4">
    <source>
        <dbReference type="ARBA" id="ARBA00022776"/>
    </source>
</evidence>
<reference evidence="8" key="2">
    <citation type="submission" date="2025-08" db="UniProtKB">
        <authorList>
            <consortium name="Ensembl"/>
        </authorList>
    </citation>
    <scope>IDENTIFICATION</scope>
</reference>
<dbReference type="GO" id="GO:0005680">
    <property type="term" value="C:anaphase-promoting complex"/>
    <property type="evidence" value="ECO:0007669"/>
    <property type="project" value="InterPro"/>
</dbReference>
<keyword evidence="4" id="KW-0498">Mitosis</keyword>
<dbReference type="Gene3D" id="2.60.120.260">
    <property type="entry name" value="Galactose-binding domain-like"/>
    <property type="match status" value="1"/>
</dbReference>
<reference evidence="8 9" key="1">
    <citation type="submission" date="2012-10" db="EMBL/GenBank/DDBJ databases">
        <authorList>
            <consortium name="Gibbon Genome Sequencing Consortium"/>
        </authorList>
    </citation>
    <scope>NUCLEOTIDE SEQUENCE [LARGE SCALE GENOMIC DNA]</scope>
</reference>
<keyword evidence="9" id="KW-1185">Reference proteome</keyword>
<organism evidence="8 9">
    <name type="scientific">Nomascus leucogenys</name>
    <name type="common">Northern white-cheeked gibbon</name>
    <name type="synonym">Hylobates leucogenys</name>
    <dbReference type="NCBI Taxonomy" id="61853"/>
    <lineage>
        <taxon>Eukaryota</taxon>
        <taxon>Metazoa</taxon>
        <taxon>Chordata</taxon>
        <taxon>Craniata</taxon>
        <taxon>Vertebrata</taxon>
        <taxon>Euteleostomi</taxon>
        <taxon>Mammalia</taxon>
        <taxon>Eutheria</taxon>
        <taxon>Euarchontoglires</taxon>
        <taxon>Primates</taxon>
        <taxon>Haplorrhini</taxon>
        <taxon>Catarrhini</taxon>
        <taxon>Hylobatidae</taxon>
        <taxon>Nomascus</taxon>
    </lineage>
</organism>
<evidence type="ECO:0000256" key="6">
    <source>
        <dbReference type="ARBA" id="ARBA00023306"/>
    </source>
</evidence>
<dbReference type="PANTHER" id="PTHR12936:SF0">
    <property type="entry name" value="ANAPHASE-PROMOTING COMPLEX SUBUNIT 10"/>
    <property type="match status" value="1"/>
</dbReference>
<dbReference type="SUPFAM" id="SSF49785">
    <property type="entry name" value="Galactose-binding domain-like"/>
    <property type="match status" value="1"/>
</dbReference>
<proteinExistence type="inferred from homology"/>
<dbReference type="EMBL" id="ADFV01022367">
    <property type="status" value="NOT_ANNOTATED_CDS"/>
    <property type="molecule type" value="Genomic_DNA"/>
</dbReference>
<dbReference type="InterPro" id="IPR004939">
    <property type="entry name" value="APC_su10/DOC_dom"/>
</dbReference>
<dbReference type="GO" id="GO:0070979">
    <property type="term" value="P:protein K11-linked ubiquitination"/>
    <property type="evidence" value="ECO:0007669"/>
    <property type="project" value="TreeGrafter"/>
</dbReference>
<evidence type="ECO:0000256" key="2">
    <source>
        <dbReference type="ARBA" id="ARBA00013927"/>
    </source>
</evidence>
<dbReference type="InterPro" id="IPR008979">
    <property type="entry name" value="Galactose-bd-like_sf"/>
</dbReference>
<dbReference type="PANTHER" id="PTHR12936">
    <property type="entry name" value="ANAPHASE-PROMOTING COMPLEX 10"/>
    <property type="match status" value="1"/>
</dbReference>
<accession>A0A2I3HQF4</accession>
<dbReference type="GO" id="GO:0031145">
    <property type="term" value="P:anaphase-promoting complex-dependent catabolic process"/>
    <property type="evidence" value="ECO:0007669"/>
    <property type="project" value="InterPro"/>
</dbReference>
<evidence type="ECO:0000259" key="7">
    <source>
        <dbReference type="PROSITE" id="PS51284"/>
    </source>
</evidence>
<feature type="domain" description="DOC" evidence="7">
    <location>
        <begin position="1"/>
        <end position="83"/>
    </location>
</feature>
<keyword evidence="5" id="KW-0833">Ubl conjugation pathway</keyword>
<evidence type="ECO:0000313" key="8">
    <source>
        <dbReference type="Ensembl" id="ENSNLEP00000045716.1"/>
    </source>
</evidence>
<dbReference type="PROSITE" id="PS51284">
    <property type="entry name" value="DOC"/>
    <property type="match status" value="1"/>
</dbReference>
<reference evidence="8" key="3">
    <citation type="submission" date="2025-09" db="UniProtKB">
        <authorList>
            <consortium name="Ensembl"/>
        </authorList>
    </citation>
    <scope>IDENTIFICATION</scope>
</reference>
<keyword evidence="3" id="KW-0132">Cell division</keyword>